<dbReference type="PRINTS" id="PR00032">
    <property type="entry name" value="HTHARAC"/>
</dbReference>
<evidence type="ECO:0000256" key="4">
    <source>
        <dbReference type="SAM" id="Phobius"/>
    </source>
</evidence>
<keyword evidence="3" id="KW-0804">Transcription</keyword>
<feature type="domain" description="HTH araC/xylS-type" evidence="5">
    <location>
        <begin position="272"/>
        <end position="373"/>
    </location>
</feature>
<comment type="caution">
    <text evidence="6">The sequence shown here is derived from an EMBL/GenBank/DDBJ whole genome shotgun (WGS) entry which is preliminary data.</text>
</comment>
<reference evidence="6 7" key="1">
    <citation type="submission" date="2020-06" db="EMBL/GenBank/DDBJ databases">
        <title>Altererythrobacter lutimaris sp. nov., a marine bacterium isolated from a tidal flat.</title>
        <authorList>
            <person name="Kim D."/>
            <person name="Yoo Y."/>
            <person name="Kim J.-J."/>
        </authorList>
    </citation>
    <scope>NUCLEOTIDE SEQUENCE [LARGE SCALE GENOMIC DNA]</scope>
    <source>
        <strain evidence="6 7">JGD-16</strain>
    </source>
</reference>
<evidence type="ECO:0000313" key="6">
    <source>
        <dbReference type="EMBL" id="NVE93638.1"/>
    </source>
</evidence>
<dbReference type="PANTHER" id="PTHR43280:SF28">
    <property type="entry name" value="HTH-TYPE TRANSCRIPTIONAL ACTIVATOR RHAS"/>
    <property type="match status" value="1"/>
</dbReference>
<feature type="transmembrane region" description="Helical" evidence="4">
    <location>
        <begin position="185"/>
        <end position="206"/>
    </location>
</feature>
<protein>
    <submittedName>
        <fullName evidence="6">Helix-turn-helix transcriptional regulator</fullName>
    </submittedName>
</protein>
<dbReference type="Pfam" id="PF12833">
    <property type="entry name" value="HTH_18"/>
    <property type="match status" value="1"/>
</dbReference>
<feature type="transmembrane region" description="Helical" evidence="4">
    <location>
        <begin position="43"/>
        <end position="65"/>
    </location>
</feature>
<accession>A0A850HAW3</accession>
<dbReference type="AlphaFoldDB" id="A0A850HAW3"/>
<dbReference type="SUPFAM" id="SSF46689">
    <property type="entry name" value="Homeodomain-like"/>
    <property type="match status" value="1"/>
</dbReference>
<dbReference type="EMBL" id="JABWTA010000001">
    <property type="protein sequence ID" value="NVE93638.1"/>
    <property type="molecule type" value="Genomic_DNA"/>
</dbReference>
<evidence type="ECO:0000259" key="5">
    <source>
        <dbReference type="PROSITE" id="PS01124"/>
    </source>
</evidence>
<feature type="transmembrane region" description="Helical" evidence="4">
    <location>
        <begin position="218"/>
        <end position="236"/>
    </location>
</feature>
<keyword evidence="4" id="KW-1133">Transmembrane helix</keyword>
<keyword evidence="7" id="KW-1185">Reference proteome</keyword>
<evidence type="ECO:0000313" key="7">
    <source>
        <dbReference type="Proteomes" id="UP000546031"/>
    </source>
</evidence>
<feature type="transmembrane region" description="Helical" evidence="4">
    <location>
        <begin position="102"/>
        <end position="120"/>
    </location>
</feature>
<dbReference type="GO" id="GO:0043565">
    <property type="term" value="F:sequence-specific DNA binding"/>
    <property type="evidence" value="ECO:0007669"/>
    <property type="project" value="InterPro"/>
</dbReference>
<proteinExistence type="predicted"/>
<keyword evidence="4" id="KW-0812">Transmembrane</keyword>
<keyword evidence="4" id="KW-0472">Membrane</keyword>
<keyword evidence="2" id="KW-0238">DNA-binding</keyword>
<evidence type="ECO:0000256" key="3">
    <source>
        <dbReference type="ARBA" id="ARBA00023163"/>
    </source>
</evidence>
<sequence>MDDAQDLLVNWRSVAIAGLLVCALLTQLFCLSKGIERRASFWLLLFFLAVAIDSIPMIIGFAGAYDIWPGLTFLPVGMALFFGPLVYFHARHLMEGVASLEQYALLVPGFLYWLYQLWAFTMLGDYRAKWAYNNAFHEPVIIPFYAVLTVTLTAWCFLKIWQMRQRYIDWLNANRSDGDAFDPRWITHLMALGIFAALLWAVEFALYLTLEISYFEQFWWDIAMLFCVLLISLEALTRITQPFPKMLAPDAVSVEELLDATAAERDWVTEGERLQAMVLENGWHLESTLSLQTLARRFGMNQAYVSRALNKGLDLSFSSFVNGLRVEYAKSMIMREDVNLLDVALSSGFGSKASFNRAFQAHAGLSPSEYRRLNS</sequence>
<dbReference type="GO" id="GO:0003700">
    <property type="term" value="F:DNA-binding transcription factor activity"/>
    <property type="evidence" value="ECO:0007669"/>
    <property type="project" value="InterPro"/>
</dbReference>
<feature type="transmembrane region" description="Helical" evidence="4">
    <location>
        <begin position="140"/>
        <end position="158"/>
    </location>
</feature>
<dbReference type="InterPro" id="IPR009057">
    <property type="entry name" value="Homeodomain-like_sf"/>
</dbReference>
<keyword evidence="1" id="KW-0805">Transcription regulation</keyword>
<feature type="transmembrane region" description="Helical" evidence="4">
    <location>
        <begin position="12"/>
        <end position="31"/>
    </location>
</feature>
<dbReference type="PROSITE" id="PS00041">
    <property type="entry name" value="HTH_ARAC_FAMILY_1"/>
    <property type="match status" value="1"/>
</dbReference>
<dbReference type="PANTHER" id="PTHR43280">
    <property type="entry name" value="ARAC-FAMILY TRANSCRIPTIONAL REGULATOR"/>
    <property type="match status" value="1"/>
</dbReference>
<dbReference type="InterPro" id="IPR018060">
    <property type="entry name" value="HTH_AraC"/>
</dbReference>
<feature type="transmembrane region" description="Helical" evidence="4">
    <location>
        <begin position="71"/>
        <end position="90"/>
    </location>
</feature>
<evidence type="ECO:0000256" key="2">
    <source>
        <dbReference type="ARBA" id="ARBA00023125"/>
    </source>
</evidence>
<dbReference type="Gene3D" id="1.10.10.60">
    <property type="entry name" value="Homeodomain-like"/>
    <property type="match status" value="2"/>
</dbReference>
<gene>
    <name evidence="6" type="ORF">HUO12_01870</name>
</gene>
<dbReference type="SMART" id="SM00342">
    <property type="entry name" value="HTH_ARAC"/>
    <property type="match status" value="1"/>
</dbReference>
<dbReference type="InterPro" id="IPR020449">
    <property type="entry name" value="Tscrpt_reg_AraC-type_HTH"/>
</dbReference>
<dbReference type="InterPro" id="IPR018062">
    <property type="entry name" value="HTH_AraC-typ_CS"/>
</dbReference>
<dbReference type="Proteomes" id="UP000546031">
    <property type="component" value="Unassembled WGS sequence"/>
</dbReference>
<dbReference type="PROSITE" id="PS01124">
    <property type="entry name" value="HTH_ARAC_FAMILY_2"/>
    <property type="match status" value="1"/>
</dbReference>
<dbReference type="RefSeq" id="WP_176271993.1">
    <property type="nucleotide sequence ID" value="NZ_JABWTA010000001.1"/>
</dbReference>
<organism evidence="6 7">
    <name type="scientific">Altererythrobacter lutimaris</name>
    <dbReference type="NCBI Taxonomy" id="2743979"/>
    <lineage>
        <taxon>Bacteria</taxon>
        <taxon>Pseudomonadati</taxon>
        <taxon>Pseudomonadota</taxon>
        <taxon>Alphaproteobacteria</taxon>
        <taxon>Sphingomonadales</taxon>
        <taxon>Erythrobacteraceae</taxon>
        <taxon>Altererythrobacter</taxon>
    </lineage>
</organism>
<evidence type="ECO:0000256" key="1">
    <source>
        <dbReference type="ARBA" id="ARBA00023015"/>
    </source>
</evidence>
<name>A0A850HAW3_9SPHN</name>